<evidence type="ECO:0000313" key="2">
    <source>
        <dbReference type="Proteomes" id="UP000887013"/>
    </source>
</evidence>
<keyword evidence="2" id="KW-1185">Reference proteome</keyword>
<dbReference type="Proteomes" id="UP000887013">
    <property type="component" value="Unassembled WGS sequence"/>
</dbReference>
<reference evidence="1" key="1">
    <citation type="submission" date="2020-08" db="EMBL/GenBank/DDBJ databases">
        <title>Multicomponent nature underlies the extraordinary mechanical properties of spider dragline silk.</title>
        <authorList>
            <person name="Kono N."/>
            <person name="Nakamura H."/>
            <person name="Mori M."/>
            <person name="Yoshida Y."/>
            <person name="Ohtoshi R."/>
            <person name="Malay A.D."/>
            <person name="Moran D.A.P."/>
            <person name="Tomita M."/>
            <person name="Numata K."/>
            <person name="Arakawa K."/>
        </authorList>
    </citation>
    <scope>NUCLEOTIDE SEQUENCE</scope>
</reference>
<protein>
    <submittedName>
        <fullName evidence="1">Uncharacterized protein</fullName>
    </submittedName>
</protein>
<organism evidence="1 2">
    <name type="scientific">Nephila pilipes</name>
    <name type="common">Giant wood spider</name>
    <name type="synonym">Nephila maculata</name>
    <dbReference type="NCBI Taxonomy" id="299642"/>
    <lineage>
        <taxon>Eukaryota</taxon>
        <taxon>Metazoa</taxon>
        <taxon>Ecdysozoa</taxon>
        <taxon>Arthropoda</taxon>
        <taxon>Chelicerata</taxon>
        <taxon>Arachnida</taxon>
        <taxon>Araneae</taxon>
        <taxon>Araneomorphae</taxon>
        <taxon>Entelegynae</taxon>
        <taxon>Araneoidea</taxon>
        <taxon>Nephilidae</taxon>
        <taxon>Nephila</taxon>
    </lineage>
</organism>
<dbReference type="AlphaFoldDB" id="A0A8X6MX06"/>
<name>A0A8X6MX06_NEPPI</name>
<comment type="caution">
    <text evidence="1">The sequence shown here is derived from an EMBL/GenBank/DDBJ whole genome shotgun (WGS) entry which is preliminary data.</text>
</comment>
<accession>A0A8X6MX06</accession>
<gene>
    <name evidence="1" type="ORF">NPIL_424451</name>
</gene>
<evidence type="ECO:0000313" key="1">
    <source>
        <dbReference type="EMBL" id="GFS82588.1"/>
    </source>
</evidence>
<sequence length="122" mass="13803">MTTAPVSPEPNGNCPKHAPHRTTTLFWEVVILFTTKTCPSILSSFTTCLKERTPPRLFGNDQTLHLPILRTRHDLELSLGMLLSRSKSQTLPTSFVYGQTKIHLRAILLEQVSCMRLCYGTY</sequence>
<proteinExistence type="predicted"/>
<dbReference type="EMBL" id="BMAW01051844">
    <property type="protein sequence ID" value="GFS82588.1"/>
    <property type="molecule type" value="Genomic_DNA"/>
</dbReference>